<evidence type="ECO:0000313" key="2">
    <source>
        <dbReference type="EMBL" id="HJB41083.1"/>
    </source>
</evidence>
<keyword evidence="1" id="KW-0812">Transmembrane</keyword>
<keyword evidence="1" id="KW-0472">Membrane</keyword>
<keyword evidence="1" id="KW-1133">Transmembrane helix</keyword>
<feature type="transmembrane region" description="Helical" evidence="1">
    <location>
        <begin position="316"/>
        <end position="336"/>
    </location>
</feature>
<feature type="transmembrane region" description="Helical" evidence="1">
    <location>
        <begin position="148"/>
        <end position="168"/>
    </location>
</feature>
<protein>
    <submittedName>
        <fullName evidence="2">Uncharacterized protein</fullName>
    </submittedName>
</protein>
<evidence type="ECO:0000313" key="3">
    <source>
        <dbReference type="Proteomes" id="UP000886803"/>
    </source>
</evidence>
<reference evidence="2" key="1">
    <citation type="journal article" date="2021" name="PeerJ">
        <title>Extensive microbial diversity within the chicken gut microbiome revealed by metagenomics and culture.</title>
        <authorList>
            <person name="Gilroy R."/>
            <person name="Ravi A."/>
            <person name="Getino M."/>
            <person name="Pursley I."/>
            <person name="Horton D.L."/>
            <person name="Alikhan N.F."/>
            <person name="Baker D."/>
            <person name="Gharbi K."/>
            <person name="Hall N."/>
            <person name="Watson M."/>
            <person name="Adriaenssens E.M."/>
            <person name="Foster-Nyarko E."/>
            <person name="Jarju S."/>
            <person name="Secka A."/>
            <person name="Antonio M."/>
            <person name="Oren A."/>
            <person name="Chaudhuri R.R."/>
            <person name="La Ragione R."/>
            <person name="Hildebrand F."/>
            <person name="Pallen M.J."/>
        </authorList>
    </citation>
    <scope>NUCLEOTIDE SEQUENCE</scope>
    <source>
        <strain evidence="2">ChiBcec8-13705</strain>
    </source>
</reference>
<feature type="transmembrane region" description="Helical" evidence="1">
    <location>
        <begin position="218"/>
        <end position="236"/>
    </location>
</feature>
<dbReference type="AlphaFoldDB" id="A0A9D2M528"/>
<evidence type="ECO:0000256" key="1">
    <source>
        <dbReference type="SAM" id="Phobius"/>
    </source>
</evidence>
<dbReference type="Proteomes" id="UP000886803">
    <property type="component" value="Unassembled WGS sequence"/>
</dbReference>
<dbReference type="EMBL" id="DWYG01000012">
    <property type="protein sequence ID" value="HJB41083.1"/>
    <property type="molecule type" value="Genomic_DNA"/>
</dbReference>
<feature type="transmembrane region" description="Helical" evidence="1">
    <location>
        <begin position="356"/>
        <end position="384"/>
    </location>
</feature>
<proteinExistence type="predicted"/>
<name>A0A9D2M528_9FIRM</name>
<reference evidence="2" key="2">
    <citation type="submission" date="2021-04" db="EMBL/GenBank/DDBJ databases">
        <authorList>
            <person name="Gilroy R."/>
        </authorList>
    </citation>
    <scope>NUCLEOTIDE SEQUENCE</scope>
    <source>
        <strain evidence="2">ChiBcec8-13705</strain>
    </source>
</reference>
<sequence length="396" mass="43227">MFQIQALAKQIFGARYEALHRSLAVCSLAFLAVRAADPRLSIAPTILCLTSGCFSGGVMWQLLQGRHTRENLRGLLALPYAPRRLVACYLAVLSAHTLLTKMLPVWALFAAAARWEAADLAAALFCAAAACAVAGASYWLCRRGHPAAAALWCAAFLACLLLCSRTALLHLAVSCGILTRADAYDFYPVAVARRTRQYRSNGSVCAYLLRYLWANRNYLANTAGLCAFACLLPLLFGGWRGMMFGTGLALLCLNTPLCTLLSANPDLLQAVRTLPGQAERFGVRYVLFLFLVNTGIDSLYLISWQVIDGGIGQGEILTALIFALQSALWAVLLEWYCPLRSWKTESDLWHHPRKYLVPLAMLLVAALISAVPAALALWCVFLVAECGLLLAALRLR</sequence>
<feature type="transmembrane region" description="Helical" evidence="1">
    <location>
        <begin position="283"/>
        <end position="304"/>
    </location>
</feature>
<comment type="caution">
    <text evidence="2">The sequence shown here is derived from an EMBL/GenBank/DDBJ whole genome shotgun (WGS) entry which is preliminary data.</text>
</comment>
<accession>A0A9D2M528</accession>
<feature type="transmembrane region" description="Helical" evidence="1">
    <location>
        <begin position="84"/>
        <end position="109"/>
    </location>
</feature>
<gene>
    <name evidence="2" type="ORF">H9945_01125</name>
</gene>
<organism evidence="2 3">
    <name type="scientific">Candidatus Gemmiger avicola</name>
    <dbReference type="NCBI Taxonomy" id="2838605"/>
    <lineage>
        <taxon>Bacteria</taxon>
        <taxon>Bacillati</taxon>
        <taxon>Bacillota</taxon>
        <taxon>Clostridia</taxon>
        <taxon>Eubacteriales</taxon>
        <taxon>Gemmiger</taxon>
    </lineage>
</organism>
<feature type="transmembrane region" description="Helical" evidence="1">
    <location>
        <begin position="121"/>
        <end position="141"/>
    </location>
</feature>